<dbReference type="InterPro" id="IPR036736">
    <property type="entry name" value="ACP-like_sf"/>
</dbReference>
<reference evidence="6 7" key="1">
    <citation type="submission" date="2017-11" db="EMBL/GenBank/DDBJ databases">
        <title>Genomic Encyclopedia of Archaeal and Bacterial Type Strains, Phase II (KMG-II): From Individual Species to Whole Genera.</title>
        <authorList>
            <person name="Goeker M."/>
        </authorList>
    </citation>
    <scope>NUCLEOTIDE SEQUENCE [LARGE SCALE GENOMIC DNA]</scope>
    <source>
        <strain evidence="6 7">DSM 27763</strain>
    </source>
</reference>
<dbReference type="InterPro" id="IPR009081">
    <property type="entry name" value="PP-bd_ACP"/>
</dbReference>
<dbReference type="InterPro" id="IPR000873">
    <property type="entry name" value="AMP-dep_synth/lig_dom"/>
</dbReference>
<evidence type="ECO:0000256" key="4">
    <source>
        <dbReference type="SAM" id="MobiDB-lite"/>
    </source>
</evidence>
<dbReference type="Pfam" id="PF00550">
    <property type="entry name" value="PP-binding"/>
    <property type="match status" value="1"/>
</dbReference>
<protein>
    <submittedName>
        <fullName evidence="6">Amino acid adenylation domain-containing protein</fullName>
    </submittedName>
</protein>
<dbReference type="GO" id="GO:0043041">
    <property type="term" value="P:amino acid activation for nonribosomal peptide biosynthetic process"/>
    <property type="evidence" value="ECO:0007669"/>
    <property type="project" value="TreeGrafter"/>
</dbReference>
<dbReference type="Proteomes" id="UP000230842">
    <property type="component" value="Unassembled WGS sequence"/>
</dbReference>
<dbReference type="SUPFAM" id="SSF56801">
    <property type="entry name" value="Acetyl-CoA synthetase-like"/>
    <property type="match status" value="1"/>
</dbReference>
<feature type="domain" description="Carrier" evidence="5">
    <location>
        <begin position="525"/>
        <end position="600"/>
    </location>
</feature>
<accession>A0A2M9BK55</accession>
<dbReference type="Gene3D" id="3.40.50.1820">
    <property type="entry name" value="alpha/beta hydrolase"/>
    <property type="match status" value="1"/>
</dbReference>
<dbReference type="InterPro" id="IPR001031">
    <property type="entry name" value="Thioesterase"/>
</dbReference>
<dbReference type="SMART" id="SM00824">
    <property type="entry name" value="PKS_TE"/>
    <property type="match status" value="1"/>
</dbReference>
<dbReference type="InterPro" id="IPR045851">
    <property type="entry name" value="AMP-bd_C_sf"/>
</dbReference>
<feature type="region of interest" description="Disordered" evidence="4">
    <location>
        <begin position="1"/>
        <end position="23"/>
    </location>
</feature>
<dbReference type="InterPro" id="IPR020806">
    <property type="entry name" value="PKS_PP-bd"/>
</dbReference>
<evidence type="ECO:0000256" key="3">
    <source>
        <dbReference type="ARBA" id="ARBA00022553"/>
    </source>
</evidence>
<comment type="cofactor">
    <cofactor evidence="1">
        <name>pantetheine 4'-phosphate</name>
        <dbReference type="ChEBI" id="CHEBI:47942"/>
    </cofactor>
</comment>
<name>A0A2M9BK55_9ACTN</name>
<dbReference type="SUPFAM" id="SSF47336">
    <property type="entry name" value="ACP-like"/>
    <property type="match status" value="1"/>
</dbReference>
<sequence>MSSTAVPSAVATPAGPLDASPDRRPLLDRLHAVVERHGPADAVVAHDHRLTYAQLARLATALARRTSRGEGPVAVLAEQDVAGIVAMLGVVLSGRPLVALDATLPDDRLRAILDGAAATQIVASEATRHRARDLAGSEPTILSVHPNDPAAPDPSPAAWPTAVGHADDPATLVFTSGSSGAPKGVVLSHATVANGARLSARAMGIVPGDRVALVLPSAFAAGQEVVFMTLLNGATLVCHDPRTHGTRSLPALLERVTTLHATPSLLRSLTAAVPAGTTYPTVRQISTCGEPVHGRDVAAARAALPAARFSNYLGSSETGHLTFFHLEPHEPAPEGIVPAGRPVEGKEVLVLDEAGAAAPAGTVGRIVVRSHHLASGYWRDPARTAAAFGTEPDGRTSYTSGDLGRLLPDGSLVLGGRADSAVKVRGYLVEPAEVEAVLRDVPEIVDAVVLARGTGRETALVAYACPDPDRRTPSVAALRAALAARLPAWMVPQHVVLLADLPRTERGKVDRQALPRPPTRALRPGPADQWEALLAGIWCRCLELEEVGRDESFTALGGDSLAVEEMLDAVRDATGVDLPTSALGSAATLRELAALVASRTRRRRRTAAAGDPAVLLRLSSAGDAAPVVCLAGAGGTGLLFSDLARLVGTDRPVHALQTHGLENLGIPDWSVAAAARRYHRHVDRLHPDGPLVLVGHSLGGLFALELAHRLQAAGRPTPLLVLLDTVLPPSAAVASGDPAPRIRIAGGREQTRTELWRTRLQLLGAGLYPYSVPTRNDVFFQHGLRLTDRYRPRPWDGPTELFLTRENIDDRRWWDQVLVGPRRVHELETNHVGILKPPYVDAVAARIGDAVATWEDAR</sequence>
<dbReference type="Gene3D" id="1.10.1200.10">
    <property type="entry name" value="ACP-like"/>
    <property type="match status" value="1"/>
</dbReference>
<dbReference type="InterPro" id="IPR020802">
    <property type="entry name" value="TesA-like"/>
</dbReference>
<evidence type="ECO:0000313" key="7">
    <source>
        <dbReference type="Proteomes" id="UP000230842"/>
    </source>
</evidence>
<dbReference type="Pfam" id="PF00501">
    <property type="entry name" value="AMP-binding"/>
    <property type="match status" value="1"/>
</dbReference>
<dbReference type="PROSITE" id="PS00455">
    <property type="entry name" value="AMP_BINDING"/>
    <property type="match status" value="1"/>
</dbReference>
<proteinExistence type="predicted"/>
<dbReference type="GO" id="GO:0044550">
    <property type="term" value="P:secondary metabolite biosynthetic process"/>
    <property type="evidence" value="ECO:0007669"/>
    <property type="project" value="TreeGrafter"/>
</dbReference>
<evidence type="ECO:0000313" key="6">
    <source>
        <dbReference type="EMBL" id="PJJ58330.1"/>
    </source>
</evidence>
<gene>
    <name evidence="6" type="ORF">CLV56_2581</name>
</gene>
<evidence type="ECO:0000259" key="5">
    <source>
        <dbReference type="PROSITE" id="PS50075"/>
    </source>
</evidence>
<dbReference type="SUPFAM" id="SSF53474">
    <property type="entry name" value="alpha/beta-Hydrolases"/>
    <property type="match status" value="1"/>
</dbReference>
<dbReference type="SMART" id="SM00823">
    <property type="entry name" value="PKS_PP"/>
    <property type="match status" value="1"/>
</dbReference>
<organism evidence="6 7">
    <name type="scientific">Mumia flava</name>
    <dbReference type="NCBI Taxonomy" id="1348852"/>
    <lineage>
        <taxon>Bacteria</taxon>
        <taxon>Bacillati</taxon>
        <taxon>Actinomycetota</taxon>
        <taxon>Actinomycetes</taxon>
        <taxon>Propionibacteriales</taxon>
        <taxon>Nocardioidaceae</taxon>
        <taxon>Mumia</taxon>
    </lineage>
</organism>
<dbReference type="PANTHER" id="PTHR45527">
    <property type="entry name" value="NONRIBOSOMAL PEPTIDE SYNTHETASE"/>
    <property type="match status" value="1"/>
</dbReference>
<dbReference type="AlphaFoldDB" id="A0A2M9BK55"/>
<dbReference type="GO" id="GO:0005737">
    <property type="term" value="C:cytoplasm"/>
    <property type="evidence" value="ECO:0007669"/>
    <property type="project" value="TreeGrafter"/>
</dbReference>
<keyword evidence="2" id="KW-0596">Phosphopantetheine</keyword>
<comment type="caution">
    <text evidence="6">The sequence shown here is derived from an EMBL/GenBank/DDBJ whole genome shotgun (WGS) entry which is preliminary data.</text>
</comment>
<dbReference type="EMBL" id="PGEZ01000001">
    <property type="protein sequence ID" value="PJJ58330.1"/>
    <property type="molecule type" value="Genomic_DNA"/>
</dbReference>
<dbReference type="InterPro" id="IPR025110">
    <property type="entry name" value="AMP-bd_C"/>
</dbReference>
<keyword evidence="3" id="KW-0597">Phosphoprotein</keyword>
<dbReference type="RefSeq" id="WP_100414926.1">
    <property type="nucleotide sequence ID" value="NZ_PGEZ01000001.1"/>
</dbReference>
<dbReference type="PANTHER" id="PTHR45527:SF1">
    <property type="entry name" value="FATTY ACID SYNTHASE"/>
    <property type="match status" value="1"/>
</dbReference>
<dbReference type="InterPro" id="IPR020845">
    <property type="entry name" value="AMP-binding_CS"/>
</dbReference>
<evidence type="ECO:0000256" key="1">
    <source>
        <dbReference type="ARBA" id="ARBA00001957"/>
    </source>
</evidence>
<dbReference type="InterPro" id="IPR042099">
    <property type="entry name" value="ANL_N_sf"/>
</dbReference>
<dbReference type="PROSITE" id="PS50075">
    <property type="entry name" value="CARRIER"/>
    <property type="match status" value="1"/>
</dbReference>
<dbReference type="Pfam" id="PF00975">
    <property type="entry name" value="Thioesterase"/>
    <property type="match status" value="1"/>
</dbReference>
<dbReference type="Gene3D" id="3.40.50.12780">
    <property type="entry name" value="N-terminal domain of ligase-like"/>
    <property type="match status" value="1"/>
</dbReference>
<dbReference type="GO" id="GO:0031177">
    <property type="term" value="F:phosphopantetheine binding"/>
    <property type="evidence" value="ECO:0007669"/>
    <property type="project" value="InterPro"/>
</dbReference>
<evidence type="ECO:0000256" key="2">
    <source>
        <dbReference type="ARBA" id="ARBA00022450"/>
    </source>
</evidence>
<dbReference type="Gene3D" id="3.30.300.30">
    <property type="match status" value="1"/>
</dbReference>
<dbReference type="OrthoDB" id="9803968at2"/>
<dbReference type="Pfam" id="PF13193">
    <property type="entry name" value="AMP-binding_C"/>
    <property type="match status" value="1"/>
</dbReference>
<keyword evidence="7" id="KW-1185">Reference proteome</keyword>
<dbReference type="InterPro" id="IPR029058">
    <property type="entry name" value="AB_hydrolase_fold"/>
</dbReference>